<reference evidence="1 2" key="1">
    <citation type="submission" date="2013-11" db="EMBL/GenBank/DDBJ databases">
        <title>Opisthorchis viverrini - life in the bile duct.</title>
        <authorList>
            <person name="Young N.D."/>
            <person name="Nagarajan N."/>
            <person name="Lin S.J."/>
            <person name="Korhonen P.K."/>
            <person name="Jex A.R."/>
            <person name="Hall R.S."/>
            <person name="Safavi-Hemami H."/>
            <person name="Kaewkong W."/>
            <person name="Bertrand D."/>
            <person name="Gao S."/>
            <person name="Seet Q."/>
            <person name="Wongkham S."/>
            <person name="Teh B.T."/>
            <person name="Wongkham C."/>
            <person name="Intapan P.M."/>
            <person name="Maleewong W."/>
            <person name="Yang X."/>
            <person name="Hu M."/>
            <person name="Wang Z."/>
            <person name="Hofmann A."/>
            <person name="Sternberg P.W."/>
            <person name="Tan P."/>
            <person name="Wang J."/>
            <person name="Gasser R.B."/>
        </authorList>
    </citation>
    <scope>NUCLEOTIDE SEQUENCE [LARGE SCALE GENOMIC DNA]</scope>
</reference>
<evidence type="ECO:0000313" key="2">
    <source>
        <dbReference type="Proteomes" id="UP000054324"/>
    </source>
</evidence>
<sequence>MRSHVNVPQWSFLQNPQDFGLHQPTLADYQIQHDVIPDRTSAGVSTSLT</sequence>
<name>A0A074ZGE5_OPIVI</name>
<protein>
    <submittedName>
        <fullName evidence="1">Uncharacterized protein</fullName>
    </submittedName>
</protein>
<dbReference type="KEGG" id="ovi:T265_06406"/>
<evidence type="ECO:0000313" key="1">
    <source>
        <dbReference type="EMBL" id="KER26361.1"/>
    </source>
</evidence>
<dbReference type="EMBL" id="KL596750">
    <property type="protein sequence ID" value="KER26361.1"/>
    <property type="molecule type" value="Genomic_DNA"/>
</dbReference>
<gene>
    <name evidence="1" type="ORF">T265_06406</name>
</gene>
<proteinExistence type="predicted"/>
<accession>A0A074ZGE5</accession>
<dbReference type="CTD" id="20320585"/>
<dbReference type="AlphaFoldDB" id="A0A074ZGE5"/>
<keyword evidence="2" id="KW-1185">Reference proteome</keyword>
<dbReference type="GeneID" id="20320585"/>
<organism evidence="1 2">
    <name type="scientific">Opisthorchis viverrini</name>
    <name type="common">Southeast Asian liver fluke</name>
    <dbReference type="NCBI Taxonomy" id="6198"/>
    <lineage>
        <taxon>Eukaryota</taxon>
        <taxon>Metazoa</taxon>
        <taxon>Spiralia</taxon>
        <taxon>Lophotrochozoa</taxon>
        <taxon>Platyhelminthes</taxon>
        <taxon>Trematoda</taxon>
        <taxon>Digenea</taxon>
        <taxon>Opisthorchiida</taxon>
        <taxon>Opisthorchiata</taxon>
        <taxon>Opisthorchiidae</taxon>
        <taxon>Opisthorchis</taxon>
    </lineage>
</organism>
<dbReference type="Proteomes" id="UP000054324">
    <property type="component" value="Unassembled WGS sequence"/>
</dbReference>
<dbReference type="RefSeq" id="XP_009169918.1">
    <property type="nucleotide sequence ID" value="XM_009171654.1"/>
</dbReference>